<accession>A0A6G3ZX85</accession>
<feature type="domain" description="HPr" evidence="1">
    <location>
        <begin position="1"/>
        <end position="87"/>
    </location>
</feature>
<dbReference type="Gene3D" id="3.30.1340.10">
    <property type="entry name" value="HPr-like"/>
    <property type="match status" value="1"/>
</dbReference>
<dbReference type="RefSeq" id="WP_163946067.1">
    <property type="nucleotide sequence ID" value="NZ_JAAIKC010000003.1"/>
</dbReference>
<dbReference type="EMBL" id="JAAIKC010000003">
    <property type="protein sequence ID" value="NEW06658.1"/>
    <property type="molecule type" value="Genomic_DNA"/>
</dbReference>
<sequence length="87" mass="10110">MRVHEFVIQSEIQRRDLTDISSQSAHFISEISIDFIHNEVRHVVDVKSLLGMLLVPIKSGTLIRLLTKGKDEEEAMHVMFELFQTFQ</sequence>
<proteinExistence type="predicted"/>
<reference evidence="2" key="1">
    <citation type="submission" date="2020-02" db="EMBL/GenBank/DDBJ databases">
        <authorList>
            <person name="Shen X.-R."/>
            <person name="Zhang Y.-X."/>
        </authorList>
    </citation>
    <scope>NUCLEOTIDE SEQUENCE</scope>
    <source>
        <strain evidence="2">SYP-B3998</strain>
    </source>
</reference>
<gene>
    <name evidence="2" type="ORF">GK047_11595</name>
</gene>
<evidence type="ECO:0000313" key="2">
    <source>
        <dbReference type="EMBL" id="NEW06658.1"/>
    </source>
</evidence>
<protein>
    <submittedName>
        <fullName evidence="2">HPr family phosphocarrier protein</fullName>
    </submittedName>
</protein>
<comment type="caution">
    <text evidence="2">The sequence shown here is derived from an EMBL/GenBank/DDBJ whole genome shotgun (WGS) entry which is preliminary data.</text>
</comment>
<dbReference type="AlphaFoldDB" id="A0A6G3ZX85"/>
<dbReference type="PROSITE" id="PS51350">
    <property type="entry name" value="PTS_HPR_DOM"/>
    <property type="match status" value="1"/>
</dbReference>
<organism evidence="2">
    <name type="scientific">Paenibacillus sp. SYP-B3998</name>
    <dbReference type="NCBI Taxonomy" id="2678564"/>
    <lineage>
        <taxon>Bacteria</taxon>
        <taxon>Bacillati</taxon>
        <taxon>Bacillota</taxon>
        <taxon>Bacilli</taxon>
        <taxon>Bacillales</taxon>
        <taxon>Paenibacillaceae</taxon>
        <taxon>Paenibacillus</taxon>
    </lineage>
</organism>
<dbReference type="InterPro" id="IPR035895">
    <property type="entry name" value="HPr-like_sf"/>
</dbReference>
<evidence type="ECO:0000259" key="1">
    <source>
        <dbReference type="PROSITE" id="PS51350"/>
    </source>
</evidence>
<dbReference type="Pfam" id="PF00381">
    <property type="entry name" value="PTS-HPr"/>
    <property type="match status" value="1"/>
</dbReference>
<dbReference type="InterPro" id="IPR000032">
    <property type="entry name" value="HPr-like"/>
</dbReference>
<dbReference type="SUPFAM" id="SSF55594">
    <property type="entry name" value="HPr-like"/>
    <property type="match status" value="1"/>
</dbReference>
<name>A0A6G3ZX85_9BACL</name>